<dbReference type="EMBL" id="JAOYFB010000002">
    <property type="protein sequence ID" value="KAK4007430.1"/>
    <property type="molecule type" value="Genomic_DNA"/>
</dbReference>
<reference evidence="1 2" key="1">
    <citation type="journal article" date="2023" name="Nucleic Acids Res.">
        <title>The hologenome of Daphnia magna reveals possible DNA methylation and microbiome-mediated evolution of the host genome.</title>
        <authorList>
            <person name="Chaturvedi A."/>
            <person name="Li X."/>
            <person name="Dhandapani V."/>
            <person name="Marshall H."/>
            <person name="Kissane S."/>
            <person name="Cuenca-Cambronero M."/>
            <person name="Asole G."/>
            <person name="Calvet F."/>
            <person name="Ruiz-Romero M."/>
            <person name="Marangio P."/>
            <person name="Guigo R."/>
            <person name="Rago D."/>
            <person name="Mirbahai L."/>
            <person name="Eastwood N."/>
            <person name="Colbourne J.K."/>
            <person name="Zhou J."/>
            <person name="Mallon E."/>
            <person name="Orsini L."/>
        </authorList>
    </citation>
    <scope>NUCLEOTIDE SEQUENCE [LARGE SCALE GENOMIC DNA]</scope>
    <source>
        <strain evidence="1">LRV0_1</strain>
    </source>
</reference>
<evidence type="ECO:0000313" key="2">
    <source>
        <dbReference type="Proteomes" id="UP001234178"/>
    </source>
</evidence>
<name>A0ABQ9Z3N3_9CRUS</name>
<comment type="caution">
    <text evidence="1">The sequence shown here is derived from an EMBL/GenBank/DDBJ whole genome shotgun (WGS) entry which is preliminary data.</text>
</comment>
<proteinExistence type="predicted"/>
<dbReference type="Proteomes" id="UP001234178">
    <property type="component" value="Unassembled WGS sequence"/>
</dbReference>
<evidence type="ECO:0000313" key="1">
    <source>
        <dbReference type="EMBL" id="KAK4007430.1"/>
    </source>
</evidence>
<accession>A0ABQ9Z3N3</accession>
<organism evidence="1 2">
    <name type="scientific">Daphnia magna</name>
    <dbReference type="NCBI Taxonomy" id="35525"/>
    <lineage>
        <taxon>Eukaryota</taxon>
        <taxon>Metazoa</taxon>
        <taxon>Ecdysozoa</taxon>
        <taxon>Arthropoda</taxon>
        <taxon>Crustacea</taxon>
        <taxon>Branchiopoda</taxon>
        <taxon>Diplostraca</taxon>
        <taxon>Cladocera</taxon>
        <taxon>Anomopoda</taxon>
        <taxon>Daphniidae</taxon>
        <taxon>Daphnia</taxon>
    </lineage>
</organism>
<protein>
    <submittedName>
        <fullName evidence="1">Uncharacterized protein</fullName>
    </submittedName>
</protein>
<gene>
    <name evidence="1" type="ORF">OUZ56_012587</name>
</gene>
<sequence>MIPTLRTLCVTVHVVLKFTNKKKLALTTNQESSKTFWNAPSVTCIRLRLQSIIHITLHINVHYRHSCLHGRKDYNPGVRIAPFSLVIHLVTDSVSWQSAVYDVIKRAMECCRRIIVP</sequence>
<keyword evidence="2" id="KW-1185">Reference proteome</keyword>